<keyword evidence="2" id="KW-0540">Nuclease</keyword>
<evidence type="ECO:0000259" key="1">
    <source>
        <dbReference type="Pfam" id="PF05685"/>
    </source>
</evidence>
<dbReference type="PANTHER" id="PTHR35400:SF3">
    <property type="entry name" value="SLL1072 PROTEIN"/>
    <property type="match status" value="1"/>
</dbReference>
<keyword evidence="3" id="KW-1185">Reference proteome</keyword>
<reference evidence="3" key="1">
    <citation type="submission" date="2023-07" db="EMBL/GenBank/DDBJ databases">
        <title>30 novel species of actinomycetes from the DSMZ collection.</title>
        <authorList>
            <person name="Nouioui I."/>
        </authorList>
    </citation>
    <scope>NUCLEOTIDE SEQUENCE [LARGE SCALE GENOMIC DNA]</scope>
    <source>
        <strain evidence="3">DSM 44918</strain>
    </source>
</reference>
<dbReference type="RefSeq" id="WP_311603819.1">
    <property type="nucleotide sequence ID" value="NZ_JAVREM010000077.1"/>
</dbReference>
<feature type="domain" description="Putative restriction endonuclease" evidence="1">
    <location>
        <begin position="29"/>
        <end position="193"/>
    </location>
</feature>
<protein>
    <submittedName>
        <fullName evidence="2">Uma2 family endonuclease</fullName>
    </submittedName>
</protein>
<dbReference type="InterPro" id="IPR011335">
    <property type="entry name" value="Restrct_endonuc-II-like"/>
</dbReference>
<dbReference type="CDD" id="cd06260">
    <property type="entry name" value="DUF820-like"/>
    <property type="match status" value="1"/>
</dbReference>
<dbReference type="InterPro" id="IPR012296">
    <property type="entry name" value="Nuclease_put_TT1808"/>
</dbReference>
<dbReference type="InterPro" id="IPR008538">
    <property type="entry name" value="Uma2"/>
</dbReference>
<dbReference type="PANTHER" id="PTHR35400">
    <property type="entry name" value="SLR1083 PROTEIN"/>
    <property type="match status" value="1"/>
</dbReference>
<dbReference type="Pfam" id="PF05685">
    <property type="entry name" value="Uma2"/>
    <property type="match status" value="1"/>
</dbReference>
<evidence type="ECO:0000313" key="2">
    <source>
        <dbReference type="EMBL" id="MDT0322902.1"/>
    </source>
</evidence>
<organism evidence="2 3">
    <name type="scientific">Streptomyces millisiae</name>
    <dbReference type="NCBI Taxonomy" id="3075542"/>
    <lineage>
        <taxon>Bacteria</taxon>
        <taxon>Bacillati</taxon>
        <taxon>Actinomycetota</taxon>
        <taxon>Actinomycetes</taxon>
        <taxon>Kitasatosporales</taxon>
        <taxon>Streptomycetaceae</taxon>
        <taxon>Streptomyces</taxon>
    </lineage>
</organism>
<dbReference type="EMBL" id="JAVREM010000077">
    <property type="protein sequence ID" value="MDT0322902.1"/>
    <property type="molecule type" value="Genomic_DNA"/>
</dbReference>
<dbReference type="SUPFAM" id="SSF52980">
    <property type="entry name" value="Restriction endonuclease-like"/>
    <property type="match status" value="1"/>
</dbReference>
<proteinExistence type="predicted"/>
<gene>
    <name evidence="2" type="ORF">RNC47_31770</name>
</gene>
<keyword evidence="2" id="KW-0378">Hydrolase</keyword>
<sequence>MTMPEHETYTAADEAMAASAETAFEAFTAAAPLGWRVELIDEEIYVTPPANGDHESILAEIVRETTIHAKDQALRMFTGVGLRLWGKDPGGRVIPDLVVAPKDSFRTFDEYHDPGPVVLVAEITSKSTGDKDRSVKLDAYARARIPHYLLVDREAETATLHSEPARNKYSRQVSVAFSEKLFLPEPLGFELDTALF</sequence>
<accession>A0ABU2M0I1</accession>
<evidence type="ECO:0000313" key="3">
    <source>
        <dbReference type="Proteomes" id="UP001183420"/>
    </source>
</evidence>
<dbReference type="Gene3D" id="3.90.1570.10">
    <property type="entry name" value="tt1808, chain A"/>
    <property type="match status" value="1"/>
</dbReference>
<dbReference type="GO" id="GO:0004519">
    <property type="term" value="F:endonuclease activity"/>
    <property type="evidence" value="ECO:0007669"/>
    <property type="project" value="UniProtKB-KW"/>
</dbReference>
<comment type="caution">
    <text evidence="2">The sequence shown here is derived from an EMBL/GenBank/DDBJ whole genome shotgun (WGS) entry which is preliminary data.</text>
</comment>
<keyword evidence="2" id="KW-0255">Endonuclease</keyword>
<name>A0ABU2M0I1_9ACTN</name>
<dbReference type="Proteomes" id="UP001183420">
    <property type="component" value="Unassembled WGS sequence"/>
</dbReference>